<dbReference type="EMBL" id="AACBVJ010000024">
    <property type="protein sequence ID" value="EAJ9198244.1"/>
    <property type="molecule type" value="Genomic_DNA"/>
</dbReference>
<evidence type="ECO:0000313" key="1">
    <source>
        <dbReference type="EMBL" id="EAJ9198244.1"/>
    </source>
</evidence>
<sequence>MVILVFKILAIIVSFASMYAMLCYMLELGIFFMFLAISLSLMSALIEDYGLEHIINLFYSTIEWIWDIGKYVLIIFAIMAVLAVVLKLVNNFQSNKIANKRIDIKNKEEQSCKILIIDNNMENLFALEKEKLYEK</sequence>
<name>A0A644SAS7_CAMCO</name>
<organism evidence="1 2">
    <name type="scientific">Campylobacter coli</name>
    <dbReference type="NCBI Taxonomy" id="195"/>
    <lineage>
        <taxon>Bacteria</taxon>
        <taxon>Pseudomonadati</taxon>
        <taxon>Campylobacterota</taxon>
        <taxon>Epsilonproteobacteria</taxon>
        <taxon>Campylobacterales</taxon>
        <taxon>Campylobacteraceae</taxon>
        <taxon>Campylobacter</taxon>
    </lineage>
</organism>
<gene>
    <name evidence="1" type="ORF">BZ274_08765</name>
</gene>
<dbReference type="AlphaFoldDB" id="A0A644SAS7"/>
<reference evidence="1 2" key="1">
    <citation type="submission" date="2018-05" db="EMBL/GenBank/DDBJ databases">
        <authorList>
            <consortium name="PulseNet: The National Subtyping Network for Foodborne Disease Surveillance"/>
            <person name="Tarr C.L."/>
            <person name="Trees E."/>
            <person name="Katz L.S."/>
            <person name="Carleton-Romer H.A."/>
            <person name="Stroika S."/>
            <person name="Kucerova Z."/>
            <person name="Roache K.F."/>
            <person name="Sabol A.L."/>
            <person name="Besser J."/>
            <person name="Gerner-Smidt P."/>
        </authorList>
    </citation>
    <scope>NUCLEOTIDE SEQUENCE [LARGE SCALE GENOMIC DNA]</scope>
    <source>
        <strain evidence="1 2">PNUSAC001435</strain>
    </source>
</reference>
<accession>A0A644SAS7</accession>
<dbReference type="Proteomes" id="UP000382436">
    <property type="component" value="Unassembled WGS sequence"/>
</dbReference>
<comment type="caution">
    <text evidence="1">The sequence shown here is derived from an EMBL/GenBank/DDBJ whole genome shotgun (WGS) entry which is preliminary data.</text>
</comment>
<evidence type="ECO:0000313" key="2">
    <source>
        <dbReference type="Proteomes" id="UP000382436"/>
    </source>
</evidence>
<proteinExistence type="predicted"/>
<protein>
    <submittedName>
        <fullName evidence="1">Uncharacterized protein</fullName>
    </submittedName>
</protein>